<evidence type="ECO:0000313" key="2">
    <source>
        <dbReference type="Proteomes" id="UP001336015"/>
    </source>
</evidence>
<dbReference type="Proteomes" id="UP001336015">
    <property type="component" value="Unassembled WGS sequence"/>
</dbReference>
<reference evidence="1 2" key="1">
    <citation type="journal article" date="2023" name="Int J Dairy Technol">
        <title>Genome based analysis of Pseudomonas paracarnis RQ057, a strain responsible for blue discoloration spoilage in processed cheese.</title>
        <authorList>
            <person name="Rodrigues Rd.S."/>
            <person name="Machado S.G."/>
            <person name="de Carvalho A.F."/>
            <person name="Nero L.A."/>
        </authorList>
    </citation>
    <scope>NUCLEOTIDE SEQUENCE [LARGE SCALE GENOMIC DNA]</scope>
    <source>
        <strain evidence="1 2">RQ057</strain>
    </source>
</reference>
<accession>A0ABU6BQ10</accession>
<keyword evidence="2" id="KW-1185">Reference proteome</keyword>
<dbReference type="RefSeq" id="WP_324835943.1">
    <property type="nucleotide sequence ID" value="NZ_JAJGWQ010000003.1"/>
</dbReference>
<dbReference type="EMBL" id="JAJGWQ010000003">
    <property type="protein sequence ID" value="MEB3782403.1"/>
    <property type="molecule type" value="Genomic_DNA"/>
</dbReference>
<proteinExistence type="predicted"/>
<gene>
    <name evidence="1" type="ORF">LLW09_07520</name>
</gene>
<evidence type="ECO:0000313" key="1">
    <source>
        <dbReference type="EMBL" id="MEB3782403.1"/>
    </source>
</evidence>
<name>A0ABU6BQ10_9PSED</name>
<sequence>MKIQKSFKVEQYELQSECNRYNSALKDEIHTYMLDSLITNLTAPSVIERMIYDAIGKPEWGCIRTTPGWKSFYDYAKLFEERYSIFPYTLFDTKNKNRYYIENIHALRRTVGANKLKTARLEQMDNYEIVKMIESIEDMTTPTRRALNMCFPTELIGLTAFTSDVEKTLDEKPVYSLRGGQQRLDIPPSKNAGRELSLDELSEIVNEEIQL</sequence>
<protein>
    <submittedName>
        <fullName evidence="1">Uncharacterized protein</fullName>
    </submittedName>
</protein>
<comment type="caution">
    <text evidence="1">The sequence shown here is derived from an EMBL/GenBank/DDBJ whole genome shotgun (WGS) entry which is preliminary data.</text>
</comment>
<organism evidence="1 2">
    <name type="scientific">Pseudomonas paracarnis</name>
    <dbReference type="NCBI Taxonomy" id="2750625"/>
    <lineage>
        <taxon>Bacteria</taxon>
        <taxon>Pseudomonadati</taxon>
        <taxon>Pseudomonadota</taxon>
        <taxon>Gammaproteobacteria</taxon>
        <taxon>Pseudomonadales</taxon>
        <taxon>Pseudomonadaceae</taxon>
        <taxon>Pseudomonas</taxon>
    </lineage>
</organism>